<feature type="transmembrane region" description="Helical" evidence="1">
    <location>
        <begin position="12"/>
        <end position="28"/>
    </location>
</feature>
<evidence type="ECO:0000313" key="3">
    <source>
        <dbReference type="Proteomes" id="UP000248886"/>
    </source>
</evidence>
<dbReference type="OMA" id="WPFGLVE"/>
<dbReference type="RefSeq" id="WP_012537071.1">
    <property type="nucleotide sequence ID" value="NZ_AP025160.1"/>
</dbReference>
<evidence type="ECO:0000256" key="1">
    <source>
        <dbReference type="SAM" id="Phobius"/>
    </source>
</evidence>
<sequence>MDLLSSNGKEPTHGDIIIVTLMMIFYVLETRFLWWTLVFSVSYLGTSIYGFLAGTWPFGVIEFIWCLLALRKWYLLYARKENITGKTE</sequence>
<dbReference type="GeneID" id="65281351"/>
<proteinExistence type="predicted"/>
<name>A0A2W1KLB2_ACIFR</name>
<evidence type="ECO:0000313" key="2">
    <source>
        <dbReference type="EMBL" id="PZD80141.1"/>
    </source>
</evidence>
<keyword evidence="1" id="KW-0472">Membrane</keyword>
<dbReference type="EMBL" id="QKQP01000011">
    <property type="protein sequence ID" value="PZD80141.1"/>
    <property type="molecule type" value="Genomic_DNA"/>
</dbReference>
<dbReference type="Proteomes" id="UP000248886">
    <property type="component" value="Unassembled WGS sequence"/>
</dbReference>
<dbReference type="AlphaFoldDB" id="A0A2W1KLB2"/>
<dbReference type="OrthoDB" id="7574826at2"/>
<keyword evidence="1" id="KW-0812">Transmembrane</keyword>
<reference evidence="2 3" key="1">
    <citation type="submission" date="2018-06" db="EMBL/GenBank/DDBJ databases">
        <title>Draft sequence of Acidithiobacillus ferrooxidans CCM 4253.</title>
        <authorList>
            <person name="Moya-Beltran A."/>
            <person name="Castro M."/>
            <person name="Covarrubias P.C."/>
            <person name="Issotta F."/>
            <person name="Janiczek O."/>
            <person name="Mandl M."/>
            <person name="Kucera J."/>
            <person name="Quatrini R."/>
        </authorList>
    </citation>
    <scope>NUCLEOTIDE SEQUENCE [LARGE SCALE GENOMIC DNA]</scope>
    <source>
        <strain evidence="2 3">CCM 4253</strain>
    </source>
</reference>
<protein>
    <submittedName>
        <fullName evidence="2">Uncharacterized protein</fullName>
    </submittedName>
</protein>
<feature type="transmembrane region" description="Helical" evidence="1">
    <location>
        <begin position="48"/>
        <end position="70"/>
    </location>
</feature>
<accession>A0A2W1KLB2</accession>
<comment type="caution">
    <text evidence="2">The sequence shown here is derived from an EMBL/GenBank/DDBJ whole genome shotgun (WGS) entry which is preliminary data.</text>
</comment>
<gene>
    <name evidence="2" type="ORF">DN052_14645</name>
</gene>
<keyword evidence="1" id="KW-1133">Transmembrane helix</keyword>
<organism evidence="2 3">
    <name type="scientific">Acidithiobacillus ferrooxidans</name>
    <name type="common">Thiobacillus ferrooxidans</name>
    <dbReference type="NCBI Taxonomy" id="920"/>
    <lineage>
        <taxon>Bacteria</taxon>
        <taxon>Pseudomonadati</taxon>
        <taxon>Pseudomonadota</taxon>
        <taxon>Acidithiobacillia</taxon>
        <taxon>Acidithiobacillales</taxon>
        <taxon>Acidithiobacillaceae</taxon>
        <taxon>Acidithiobacillus</taxon>
    </lineage>
</organism>